<dbReference type="InterPro" id="IPR012317">
    <property type="entry name" value="Poly(ADP-ribose)pol_cat_dom"/>
</dbReference>
<feature type="region of interest" description="Disordered" evidence="5">
    <location>
        <begin position="284"/>
        <end position="307"/>
    </location>
</feature>
<protein>
    <recommendedName>
        <fullName evidence="6">UBC core domain-containing protein</fullName>
    </recommendedName>
</protein>
<dbReference type="Gene3D" id="3.90.228.10">
    <property type="match status" value="1"/>
</dbReference>
<sequence>MTNRSKNEHLKGRKRFMADFKDMQELCTQGYSVRGLGLKQFEAGDDEGSFQTVAMKGSSAVLTATLLVSDTSEYPRNHVFFASCQDVTSYHSSILEDVSTWGSLTIEEAIERLFTLVTKSIITVNSDEDPFDEDTEMEDDDDDDNDFQDYDDLDELFGLSNKNISRQRLQRDFIEIVAADYRPGLVCFDSREFIITVSTPITALDIPGQALMAWDPRLLAKTQHLTLIIAGSQGVYPPLNTEGLCRPPLKAGELTLRVGLTRKYKPSKQHAQDAVRKFALITSDEDSDEDVDSNGVENDKEEALEGQPLPVSADVDMEEEDEGKFDQFSLSESLDSLLNQTLLRLIPLRLKFGLGWAGAESLLAEAERLQRKPEDVYSGMSSTLSASDKEERKLAASYTLPADPLWHRENTDQINLPLVAFSYLARRLTLCTRYCIVCHNKLKVDYEALKPFVCDNQLCAYQFYLHNRGPSLEYEICTHPTSVDLLVSLAYIAATDGALEQPLPTGLGLRVPATTPTYLTQLNVAPSHPTLTDLSQEPAAYSGAALVDFDRLDIHQMRACIRYLIDSLPSVSEMKQHLEKKVKAGKSKPKLKDIDTSVLPATWSILRWCVGSCTALLEEITSDEDMVKNIGDDWRQFRFSVGAPDAEAKFKTALEEAKRQSPHAVAYPSLYAFHGSPAKNWHSIIRHGLWYKTVAHGRAYGDGVYFAKDGMVSIGSYALGTSAAWRNSEICPSSCTAVAEIVNLPQQFRSMNPYLVVPQTEWIVCRYLLVKGQTNVVVPPDSTADSTADSKQETNEIIPFVRLDPTHPLTMNQRRIEIPDPSYKIEKLLSQRKQEVSEQDYDDDDNALFAAWEPRQTSDIEMVLGDADDGVRDTRPSRTADDWQHNPDWVAASVAHLMPPPSEASPMATVALQRELKAMLKEQDSAPSLRELGWYMPPDLIGDNLFQWIVELHSFEKDLPITRDMAQKEINSLVFEIRFPPSFPHSPPFFRIIKPRFLPFIRGGGGHVTGGGSMCMDLLTADGWLPSYSISAVLLQIRLAISNLDPRPARLDQHWDTPYRVQEALEGYKRAAATHGWKIPTGLEKLVL</sequence>
<keyword evidence="8" id="KW-1185">Reference proteome</keyword>
<dbReference type="GO" id="GO:0003950">
    <property type="term" value="F:NAD+ poly-ADP-ribosyltransferase activity"/>
    <property type="evidence" value="ECO:0007669"/>
    <property type="project" value="InterPro"/>
</dbReference>
<dbReference type="SMART" id="SM00212">
    <property type="entry name" value="UBCc"/>
    <property type="match status" value="1"/>
</dbReference>
<keyword evidence="1" id="KW-0328">Glycosyltransferase</keyword>
<dbReference type="AlphaFoldDB" id="A0A165VQY9"/>
<dbReference type="PANTHER" id="PTHR21328">
    <property type="entry name" value="POLY ADP-RIBOSE POLYMERASE FAMILY, MEMBER PARP"/>
    <property type="match status" value="1"/>
</dbReference>
<accession>A0A165VQY9</accession>
<evidence type="ECO:0000259" key="6">
    <source>
        <dbReference type="PROSITE" id="PS50127"/>
    </source>
</evidence>
<proteinExistence type="predicted"/>
<keyword evidence="4" id="KW-0520">NAD</keyword>
<evidence type="ECO:0000256" key="5">
    <source>
        <dbReference type="SAM" id="MobiDB-lite"/>
    </source>
</evidence>
<dbReference type="InterPro" id="IPR051838">
    <property type="entry name" value="ARTD_PARP"/>
</dbReference>
<organism evidence="7 8">
    <name type="scientific">Neolentinus lepideus HHB14362 ss-1</name>
    <dbReference type="NCBI Taxonomy" id="1314782"/>
    <lineage>
        <taxon>Eukaryota</taxon>
        <taxon>Fungi</taxon>
        <taxon>Dikarya</taxon>
        <taxon>Basidiomycota</taxon>
        <taxon>Agaricomycotina</taxon>
        <taxon>Agaricomycetes</taxon>
        <taxon>Gloeophyllales</taxon>
        <taxon>Gloeophyllaceae</taxon>
        <taxon>Neolentinus</taxon>
    </lineage>
</organism>
<dbReference type="InParanoid" id="A0A165VQY9"/>
<dbReference type="InterPro" id="IPR000608">
    <property type="entry name" value="UBC"/>
</dbReference>
<evidence type="ECO:0000313" key="8">
    <source>
        <dbReference type="Proteomes" id="UP000076761"/>
    </source>
</evidence>
<evidence type="ECO:0000256" key="3">
    <source>
        <dbReference type="ARBA" id="ARBA00022695"/>
    </source>
</evidence>
<name>A0A165VQY9_9AGAM</name>
<dbReference type="InterPro" id="IPR016135">
    <property type="entry name" value="UBQ-conjugating_enzyme/RWD"/>
</dbReference>
<keyword evidence="2" id="KW-0808">Transferase</keyword>
<keyword evidence="3" id="KW-0548">Nucleotidyltransferase</keyword>
<dbReference type="GO" id="GO:0016779">
    <property type="term" value="F:nucleotidyltransferase activity"/>
    <property type="evidence" value="ECO:0007669"/>
    <property type="project" value="UniProtKB-KW"/>
</dbReference>
<evidence type="ECO:0000313" key="7">
    <source>
        <dbReference type="EMBL" id="KZT30052.1"/>
    </source>
</evidence>
<reference evidence="7 8" key="1">
    <citation type="journal article" date="2016" name="Mol. Biol. Evol.">
        <title>Comparative Genomics of Early-Diverging Mushroom-Forming Fungi Provides Insights into the Origins of Lignocellulose Decay Capabilities.</title>
        <authorList>
            <person name="Nagy L.G."/>
            <person name="Riley R."/>
            <person name="Tritt A."/>
            <person name="Adam C."/>
            <person name="Daum C."/>
            <person name="Floudas D."/>
            <person name="Sun H."/>
            <person name="Yadav J.S."/>
            <person name="Pangilinan J."/>
            <person name="Larsson K.H."/>
            <person name="Matsuura K."/>
            <person name="Barry K."/>
            <person name="Labutti K."/>
            <person name="Kuo R."/>
            <person name="Ohm R.A."/>
            <person name="Bhattacharya S.S."/>
            <person name="Shirouzu T."/>
            <person name="Yoshinaga Y."/>
            <person name="Martin F.M."/>
            <person name="Grigoriev I.V."/>
            <person name="Hibbett D.S."/>
        </authorList>
    </citation>
    <scope>NUCLEOTIDE SEQUENCE [LARGE SCALE GENOMIC DNA]</scope>
    <source>
        <strain evidence="7 8">HHB14362 ss-1</strain>
    </source>
</reference>
<feature type="region of interest" description="Disordered" evidence="5">
    <location>
        <begin position="127"/>
        <end position="146"/>
    </location>
</feature>
<dbReference type="PROSITE" id="PS50127">
    <property type="entry name" value="UBC_2"/>
    <property type="match status" value="1"/>
</dbReference>
<dbReference type="SUPFAM" id="SSF54495">
    <property type="entry name" value="UBC-like"/>
    <property type="match status" value="1"/>
</dbReference>
<dbReference type="Pfam" id="PF00644">
    <property type="entry name" value="PARP"/>
    <property type="match status" value="1"/>
</dbReference>
<gene>
    <name evidence="7" type="ORF">NEOLEDRAFT_302770</name>
</gene>
<dbReference type="CDD" id="cd23802">
    <property type="entry name" value="UBCc_UBE2Q"/>
    <property type="match status" value="1"/>
</dbReference>
<dbReference type="Gene3D" id="3.10.110.10">
    <property type="entry name" value="Ubiquitin Conjugating Enzyme"/>
    <property type="match status" value="1"/>
</dbReference>
<feature type="domain" description="UBC core" evidence="6">
    <location>
        <begin position="907"/>
        <end position="1088"/>
    </location>
</feature>
<dbReference type="SUPFAM" id="SSF56399">
    <property type="entry name" value="ADP-ribosylation"/>
    <property type="match status" value="1"/>
</dbReference>
<dbReference type="STRING" id="1314782.A0A165VQY9"/>
<dbReference type="OrthoDB" id="109543at2759"/>
<dbReference type="Proteomes" id="UP000076761">
    <property type="component" value="Unassembled WGS sequence"/>
</dbReference>
<evidence type="ECO:0000256" key="4">
    <source>
        <dbReference type="ARBA" id="ARBA00023027"/>
    </source>
</evidence>
<evidence type="ECO:0000256" key="1">
    <source>
        <dbReference type="ARBA" id="ARBA00022676"/>
    </source>
</evidence>
<evidence type="ECO:0000256" key="2">
    <source>
        <dbReference type="ARBA" id="ARBA00022679"/>
    </source>
</evidence>
<dbReference type="EMBL" id="KV425552">
    <property type="protein sequence ID" value="KZT30052.1"/>
    <property type="molecule type" value="Genomic_DNA"/>
</dbReference>